<proteinExistence type="predicted"/>
<dbReference type="Proteomes" id="UP000515489">
    <property type="component" value="Chromosome"/>
</dbReference>
<accession>A0A7G7W2Y2</accession>
<gene>
    <name evidence="2" type="ORF">H4317_11030</name>
</gene>
<dbReference type="EMBL" id="CP060202">
    <property type="protein sequence ID" value="QNH60725.1"/>
    <property type="molecule type" value="Genomic_DNA"/>
</dbReference>
<dbReference type="KEGG" id="hsk:H4317_11030"/>
<keyword evidence="3" id="KW-1185">Reference proteome</keyword>
<name>A0A7G7W2Y2_9BACT</name>
<sequence length="345" mass="38105">MARPPKLNAEWFTHMGGLRNDRRVKAIRTATGAAGYGIFHMVLEALTDADYTTLSVDAFELELLAGDFGVSVTEIDSLLQIGQRVGYFLIDEANMLTCPELNKWLEMHFEKRNRSRNRGSGDKLPQPVTETGVSVTEIPHNTIQYNTIHNTTPTHPTPAAEGCVLSKKNEGEVAAEKLPAEGPDASASHTRGGGADVATLVEFQPEPEWAEPMRRVAAQMIAYWGLAEYQQQPRMALTRFCRTLFQGGQGEVLQQQFTAYRAYKELTGERRHDWDSFIGKEAEQFQNADAGWLKTNWVEALAAARQNPKYASAQHRHSGGPAASAGRATTLDRDSYTGRRPAAAA</sequence>
<organism evidence="2 3">
    <name type="scientific">Hymenobacter sediminicola</name>
    <dbReference type="NCBI Taxonomy" id="2761579"/>
    <lineage>
        <taxon>Bacteria</taxon>
        <taxon>Pseudomonadati</taxon>
        <taxon>Bacteroidota</taxon>
        <taxon>Cytophagia</taxon>
        <taxon>Cytophagales</taxon>
        <taxon>Hymenobacteraceae</taxon>
        <taxon>Hymenobacter</taxon>
    </lineage>
</organism>
<dbReference type="AlphaFoldDB" id="A0A7G7W2Y2"/>
<evidence type="ECO:0000313" key="2">
    <source>
        <dbReference type="EMBL" id="QNH60725.1"/>
    </source>
</evidence>
<evidence type="ECO:0000256" key="1">
    <source>
        <dbReference type="SAM" id="MobiDB-lite"/>
    </source>
</evidence>
<protein>
    <submittedName>
        <fullName evidence="2">DUF4373 domain-containing protein</fullName>
    </submittedName>
</protein>
<feature type="region of interest" description="Disordered" evidence="1">
    <location>
        <begin position="308"/>
        <end position="345"/>
    </location>
</feature>
<evidence type="ECO:0000313" key="3">
    <source>
        <dbReference type="Proteomes" id="UP000515489"/>
    </source>
</evidence>
<reference evidence="2 3" key="1">
    <citation type="submission" date="2020-08" db="EMBL/GenBank/DDBJ databases">
        <title>Hymenobacter sp. S2-20-2 genome sequencing.</title>
        <authorList>
            <person name="Jin L."/>
        </authorList>
    </citation>
    <scope>NUCLEOTIDE SEQUENCE [LARGE SCALE GENOMIC DNA]</scope>
    <source>
        <strain evidence="2 3">S2-20-2</strain>
    </source>
</reference>
<dbReference type="RefSeq" id="WP_185886637.1">
    <property type="nucleotide sequence ID" value="NZ_CP060202.1"/>
</dbReference>